<organism evidence="1 2">
    <name type="scientific">Mariniphaga sediminis</name>
    <dbReference type="NCBI Taxonomy" id="1628158"/>
    <lineage>
        <taxon>Bacteria</taxon>
        <taxon>Pseudomonadati</taxon>
        <taxon>Bacteroidota</taxon>
        <taxon>Bacteroidia</taxon>
        <taxon>Marinilabiliales</taxon>
        <taxon>Prolixibacteraceae</taxon>
        <taxon>Mariniphaga</taxon>
    </lineage>
</organism>
<keyword evidence="2" id="KW-1185">Reference proteome</keyword>
<dbReference type="AlphaFoldDB" id="A0A399D727"/>
<comment type="caution">
    <text evidence="1">The sequence shown here is derived from an EMBL/GenBank/DDBJ whole genome shotgun (WGS) entry which is preliminary data.</text>
</comment>
<evidence type="ECO:0000313" key="1">
    <source>
        <dbReference type="EMBL" id="RIH67266.1"/>
    </source>
</evidence>
<sequence length="68" mass="7946">MKGKDNTIHQRSSFAILQIPETSVNGQNVSSIFLFMYNLFLVDSNWSKKEVQNFKNVKDREMQTSLYV</sequence>
<name>A0A399D727_9BACT</name>
<gene>
    <name evidence="1" type="ORF">D1164_02255</name>
</gene>
<dbReference type="Proteomes" id="UP000266441">
    <property type="component" value="Unassembled WGS sequence"/>
</dbReference>
<evidence type="ECO:0000313" key="2">
    <source>
        <dbReference type="Proteomes" id="UP000266441"/>
    </source>
</evidence>
<reference evidence="1 2" key="1">
    <citation type="journal article" date="2015" name="Int. J. Syst. Evol. Microbiol.">
        <title>Mariniphaga sediminis sp. nov., isolated from coastal sediment.</title>
        <authorList>
            <person name="Wang F.Q."/>
            <person name="Shen Q.Y."/>
            <person name="Chen G.J."/>
            <person name="Du Z.J."/>
        </authorList>
    </citation>
    <scope>NUCLEOTIDE SEQUENCE [LARGE SCALE GENOMIC DNA]</scope>
    <source>
        <strain evidence="1 2">SY21</strain>
    </source>
</reference>
<proteinExistence type="predicted"/>
<dbReference type="EMBL" id="QWET01000001">
    <property type="protein sequence ID" value="RIH67266.1"/>
    <property type="molecule type" value="Genomic_DNA"/>
</dbReference>
<accession>A0A399D727</accession>
<protein>
    <submittedName>
        <fullName evidence="1">Uncharacterized protein</fullName>
    </submittedName>
</protein>